<dbReference type="PANTHER" id="PTHR47331">
    <property type="entry name" value="PHD-TYPE DOMAIN-CONTAINING PROTEIN"/>
    <property type="match status" value="1"/>
</dbReference>
<dbReference type="PANTHER" id="PTHR47331:SF1">
    <property type="entry name" value="GAG-LIKE PROTEIN"/>
    <property type="match status" value="1"/>
</dbReference>
<evidence type="ECO:0000259" key="2">
    <source>
        <dbReference type="PROSITE" id="PS50157"/>
    </source>
</evidence>
<evidence type="ECO:0000313" key="3">
    <source>
        <dbReference type="EMBL" id="KAA0198975.1"/>
    </source>
</evidence>
<dbReference type="InterPro" id="IPR013087">
    <property type="entry name" value="Znf_C2H2_type"/>
</dbReference>
<reference evidence="3" key="1">
    <citation type="submission" date="2014-08" db="EMBL/GenBank/DDBJ databases">
        <authorList>
            <person name="Murali S."/>
            <person name="Richards S."/>
            <person name="Bandaranaike D."/>
            <person name="Bellair M."/>
            <person name="Blankenburg K."/>
            <person name="Chao H."/>
            <person name="Dinh H."/>
            <person name="Doddapaneni H."/>
            <person name="Dugan-Rocha S."/>
            <person name="Elkadiri S."/>
            <person name="Gnanaolivu R."/>
            <person name="Hughes D."/>
            <person name="Lee S."/>
            <person name="Li M."/>
            <person name="Ming W."/>
            <person name="Munidasa M."/>
            <person name="Muniz J."/>
            <person name="Nguyen L."/>
            <person name="Osuji N."/>
            <person name="Pu L.-L."/>
            <person name="Puazo M."/>
            <person name="Skinner E."/>
            <person name="Qu C."/>
            <person name="Quiroz J."/>
            <person name="Raj R."/>
            <person name="Weissenberger G."/>
            <person name="Xin Y."/>
            <person name="Zou X."/>
            <person name="Han Y."/>
            <person name="Worley K."/>
            <person name="Muzny D."/>
            <person name="Gibbs R."/>
        </authorList>
    </citation>
    <scope>NUCLEOTIDE SEQUENCE</scope>
    <source>
        <strain evidence="3">HAZT.00-mixed</strain>
        <tissue evidence="3">Whole organism</tissue>
    </source>
</reference>
<gene>
    <name evidence="3" type="ORF">HAZT_HAZT000854</name>
</gene>
<reference evidence="3" key="3">
    <citation type="submission" date="2019-06" db="EMBL/GenBank/DDBJ databases">
        <authorList>
            <person name="Poynton C."/>
            <person name="Hasenbein S."/>
            <person name="Benoit J.B."/>
            <person name="Sepulveda M.S."/>
            <person name="Poelchau M.F."/>
            <person name="Murali S.C."/>
            <person name="Chen S."/>
            <person name="Glastad K.M."/>
            <person name="Werren J.H."/>
            <person name="Vineis J.H."/>
            <person name="Bowen J.L."/>
            <person name="Friedrich M."/>
            <person name="Jones J."/>
            <person name="Robertson H.M."/>
            <person name="Feyereisen R."/>
            <person name="Mechler-Hickson A."/>
            <person name="Mathers N."/>
            <person name="Lee C.E."/>
            <person name="Colbourne J.K."/>
            <person name="Biales A."/>
            <person name="Johnston J.S."/>
            <person name="Wellborn G.A."/>
            <person name="Rosendale A.J."/>
            <person name="Cridge A.G."/>
            <person name="Munoz-Torres M.C."/>
            <person name="Bain P.A."/>
            <person name="Manny A.R."/>
            <person name="Major K.M."/>
            <person name="Lambert F.N."/>
            <person name="Vulpe C.D."/>
            <person name="Tuck P."/>
            <person name="Blalock B.J."/>
            <person name="Lin Y.-Y."/>
            <person name="Smith M.E."/>
            <person name="Ochoa-Acuna H."/>
            <person name="Chen M.-J.M."/>
            <person name="Childers C.P."/>
            <person name="Qu J."/>
            <person name="Dugan S."/>
            <person name="Lee S.L."/>
            <person name="Chao H."/>
            <person name="Dinh H."/>
            <person name="Han Y."/>
            <person name="Doddapaneni H."/>
            <person name="Worley K.C."/>
            <person name="Muzny D.M."/>
            <person name="Gibbs R.A."/>
            <person name="Richards S."/>
        </authorList>
    </citation>
    <scope>NUCLEOTIDE SEQUENCE</scope>
    <source>
        <strain evidence="3">HAZT.00-mixed</strain>
        <tissue evidence="3">Whole organism</tissue>
    </source>
</reference>
<sequence length="197" mass="22418">MKHPIIIPGDSAIVQLMIKDCHVALGHLGRSTMLSYLRKRAIHLELSYSLTTDSFIRALRRFTCRRGVVSSLISDNGTNFTGANAELRGAIKQWSLGRVEAWLKQKGISWKVNPPYASHYGGFFCDNRCLQCVRKKILILKAMENWIAAVVNWTAVVTKQNAQSAKHRCEICKETFSTKGNMKRHRLTKHQRLPRQA</sequence>
<proteinExistence type="predicted"/>
<dbReference type="InterPro" id="IPR012337">
    <property type="entry name" value="RNaseH-like_sf"/>
</dbReference>
<name>A0A6A0H3Y9_HYAAZ</name>
<reference evidence="3" key="2">
    <citation type="journal article" date="2018" name="Environ. Sci. Technol.">
        <title>The Toxicogenome of Hyalella azteca: A Model for Sediment Ecotoxicology and Evolutionary Toxicology.</title>
        <authorList>
            <person name="Poynton H.C."/>
            <person name="Hasenbein S."/>
            <person name="Benoit J.B."/>
            <person name="Sepulveda M.S."/>
            <person name="Poelchau M.F."/>
            <person name="Hughes D.S.T."/>
            <person name="Murali S.C."/>
            <person name="Chen S."/>
            <person name="Glastad K.M."/>
            <person name="Goodisman M.A.D."/>
            <person name="Werren J.H."/>
            <person name="Vineis J.H."/>
            <person name="Bowen J.L."/>
            <person name="Friedrich M."/>
            <person name="Jones J."/>
            <person name="Robertson H.M."/>
            <person name="Feyereisen R."/>
            <person name="Mechler-Hickson A."/>
            <person name="Mathers N."/>
            <person name="Lee C.E."/>
            <person name="Colbourne J.K."/>
            <person name="Biales A."/>
            <person name="Johnston J.S."/>
            <person name="Wellborn G.A."/>
            <person name="Rosendale A.J."/>
            <person name="Cridge A.G."/>
            <person name="Munoz-Torres M.C."/>
            <person name="Bain P.A."/>
            <person name="Manny A.R."/>
            <person name="Major K.M."/>
            <person name="Lambert F.N."/>
            <person name="Vulpe C.D."/>
            <person name="Tuck P."/>
            <person name="Blalock B.J."/>
            <person name="Lin Y.Y."/>
            <person name="Smith M.E."/>
            <person name="Ochoa-Acuna H."/>
            <person name="Chen M.M."/>
            <person name="Childers C.P."/>
            <person name="Qu J."/>
            <person name="Dugan S."/>
            <person name="Lee S.L."/>
            <person name="Chao H."/>
            <person name="Dinh H."/>
            <person name="Han Y."/>
            <person name="Doddapaneni H."/>
            <person name="Worley K.C."/>
            <person name="Muzny D.M."/>
            <person name="Gibbs R.A."/>
            <person name="Richards S."/>
        </authorList>
    </citation>
    <scope>NUCLEOTIDE SEQUENCE</scope>
    <source>
        <strain evidence="3">HAZT.00-mixed</strain>
        <tissue evidence="3">Whole organism</tissue>
    </source>
</reference>
<dbReference type="Proteomes" id="UP000711488">
    <property type="component" value="Unassembled WGS sequence"/>
</dbReference>
<evidence type="ECO:0000256" key="1">
    <source>
        <dbReference type="PROSITE-ProRule" id="PRU00042"/>
    </source>
</evidence>
<keyword evidence="1" id="KW-0863">Zinc-finger</keyword>
<dbReference type="SMART" id="SM00355">
    <property type="entry name" value="ZnF_C2H2"/>
    <property type="match status" value="1"/>
</dbReference>
<dbReference type="SUPFAM" id="SSF53098">
    <property type="entry name" value="Ribonuclease H-like"/>
    <property type="match status" value="1"/>
</dbReference>
<keyword evidence="1" id="KW-0862">Zinc</keyword>
<comment type="caution">
    <text evidence="3">The sequence shown here is derived from an EMBL/GenBank/DDBJ whole genome shotgun (WGS) entry which is preliminary data.</text>
</comment>
<dbReference type="InterPro" id="IPR036236">
    <property type="entry name" value="Znf_C2H2_sf"/>
</dbReference>
<dbReference type="AlphaFoldDB" id="A0A6A0H3Y9"/>
<dbReference type="PROSITE" id="PS00028">
    <property type="entry name" value="ZINC_FINGER_C2H2_1"/>
    <property type="match status" value="1"/>
</dbReference>
<keyword evidence="1" id="KW-0479">Metal-binding</keyword>
<dbReference type="EMBL" id="JQDR03007201">
    <property type="protein sequence ID" value="KAA0198975.1"/>
    <property type="molecule type" value="Genomic_DNA"/>
</dbReference>
<dbReference type="InterPro" id="IPR036397">
    <property type="entry name" value="RNaseH_sf"/>
</dbReference>
<dbReference type="SUPFAM" id="SSF57667">
    <property type="entry name" value="beta-beta-alpha zinc fingers"/>
    <property type="match status" value="1"/>
</dbReference>
<accession>A0A6A0H3Y9</accession>
<dbReference type="GO" id="GO:0008270">
    <property type="term" value="F:zinc ion binding"/>
    <property type="evidence" value="ECO:0007669"/>
    <property type="project" value="UniProtKB-KW"/>
</dbReference>
<feature type="non-terminal residue" evidence="3">
    <location>
        <position position="197"/>
    </location>
</feature>
<feature type="domain" description="C2H2-type" evidence="2">
    <location>
        <begin position="167"/>
        <end position="190"/>
    </location>
</feature>
<organism evidence="3">
    <name type="scientific">Hyalella azteca</name>
    <name type="common">Amphipod</name>
    <dbReference type="NCBI Taxonomy" id="294128"/>
    <lineage>
        <taxon>Eukaryota</taxon>
        <taxon>Metazoa</taxon>
        <taxon>Ecdysozoa</taxon>
        <taxon>Arthropoda</taxon>
        <taxon>Crustacea</taxon>
        <taxon>Multicrustacea</taxon>
        <taxon>Malacostraca</taxon>
        <taxon>Eumalacostraca</taxon>
        <taxon>Peracarida</taxon>
        <taxon>Amphipoda</taxon>
        <taxon>Senticaudata</taxon>
        <taxon>Talitrida</taxon>
        <taxon>Talitroidea</taxon>
        <taxon>Hyalellidae</taxon>
        <taxon>Hyalella</taxon>
    </lineage>
</organism>
<dbReference type="Gene3D" id="3.30.420.10">
    <property type="entry name" value="Ribonuclease H-like superfamily/Ribonuclease H"/>
    <property type="match status" value="1"/>
</dbReference>
<dbReference type="GO" id="GO:0003676">
    <property type="term" value="F:nucleic acid binding"/>
    <property type="evidence" value="ECO:0007669"/>
    <property type="project" value="InterPro"/>
</dbReference>
<dbReference type="PROSITE" id="PS50157">
    <property type="entry name" value="ZINC_FINGER_C2H2_2"/>
    <property type="match status" value="1"/>
</dbReference>
<dbReference type="Gene3D" id="3.30.160.60">
    <property type="entry name" value="Classic Zinc Finger"/>
    <property type="match status" value="1"/>
</dbReference>
<protein>
    <recommendedName>
        <fullName evidence="2">C2H2-type domain-containing protein</fullName>
    </recommendedName>
</protein>